<dbReference type="AlphaFoldDB" id="A0A369M5Q0"/>
<feature type="compositionally biased region" description="Basic and acidic residues" evidence="1">
    <location>
        <begin position="28"/>
        <end position="43"/>
    </location>
</feature>
<accession>A0A369M5Q0</accession>
<keyword evidence="3" id="KW-1185">Reference proteome</keyword>
<feature type="compositionally biased region" description="Basic and acidic residues" evidence="1">
    <location>
        <begin position="1"/>
        <end position="19"/>
    </location>
</feature>
<comment type="caution">
    <text evidence="2">The sequence shown here is derived from an EMBL/GenBank/DDBJ whole genome shotgun (WGS) entry which is preliminary data.</text>
</comment>
<dbReference type="Proteomes" id="UP000254000">
    <property type="component" value="Unassembled WGS sequence"/>
</dbReference>
<gene>
    <name evidence="2" type="ORF">C1877_01095</name>
</gene>
<evidence type="ECO:0000313" key="3">
    <source>
        <dbReference type="Proteomes" id="UP000254000"/>
    </source>
</evidence>
<evidence type="ECO:0000256" key="1">
    <source>
        <dbReference type="SAM" id="MobiDB-lite"/>
    </source>
</evidence>
<evidence type="ECO:0000313" key="2">
    <source>
        <dbReference type="EMBL" id="RDB67071.1"/>
    </source>
</evidence>
<name>A0A369M5Q0_9ACTN</name>
<feature type="region of interest" description="Disordered" evidence="1">
    <location>
        <begin position="1"/>
        <end position="47"/>
    </location>
</feature>
<protein>
    <submittedName>
        <fullName evidence="2">Uncharacterized protein</fullName>
    </submittedName>
</protein>
<organism evidence="2 3">
    <name type="scientific">Gordonibacter pamelaeae</name>
    <dbReference type="NCBI Taxonomy" id="471189"/>
    <lineage>
        <taxon>Bacteria</taxon>
        <taxon>Bacillati</taxon>
        <taxon>Actinomycetota</taxon>
        <taxon>Coriobacteriia</taxon>
        <taxon>Eggerthellales</taxon>
        <taxon>Eggerthellaceae</taxon>
        <taxon>Gordonibacter</taxon>
    </lineage>
</organism>
<dbReference type="EMBL" id="PPTS01000001">
    <property type="protein sequence ID" value="RDB67071.1"/>
    <property type="molecule type" value="Genomic_DNA"/>
</dbReference>
<reference evidence="2 3" key="1">
    <citation type="journal article" date="2018" name="Elife">
        <title>Discovery and characterization of a prevalent human gut bacterial enzyme sufficient for the inactivation of a family of plant toxins.</title>
        <authorList>
            <person name="Koppel N."/>
            <person name="Bisanz J.E."/>
            <person name="Pandelia M.E."/>
            <person name="Turnbaugh P.J."/>
            <person name="Balskus E.P."/>
        </authorList>
    </citation>
    <scope>NUCLEOTIDE SEQUENCE [LARGE SCALE GENOMIC DNA]</scope>
    <source>
        <strain evidence="2 3">3C</strain>
    </source>
</reference>
<sequence length="88" mass="9673">MVWEGHARRAREEGGEESRGGIARGARGGREGGARGGRGERTRGNGRGCRLLREGALRLLAFFRHSNDSFCTGSPLETVPWYVMGEKR</sequence>
<proteinExistence type="predicted"/>